<evidence type="ECO:0000256" key="1">
    <source>
        <dbReference type="SAM" id="MobiDB-lite"/>
    </source>
</evidence>
<protein>
    <submittedName>
        <fullName evidence="4">LINE-1 retrotransposable element ORF2 protein</fullName>
    </submittedName>
</protein>
<evidence type="ECO:0000256" key="2">
    <source>
        <dbReference type="SAM" id="Phobius"/>
    </source>
</evidence>
<feature type="transmembrane region" description="Helical" evidence="2">
    <location>
        <begin position="1507"/>
        <end position="1530"/>
    </location>
</feature>
<reference evidence="4 5" key="1">
    <citation type="submission" date="2016-02" db="EMBL/GenBank/DDBJ databases">
        <title>Genome analysis of coral dinoflagellate symbionts highlights evolutionary adaptations to a symbiotic lifestyle.</title>
        <authorList>
            <person name="Aranda M."/>
            <person name="Li Y."/>
            <person name="Liew Y.J."/>
            <person name="Baumgarten S."/>
            <person name="Simakov O."/>
            <person name="Wilson M."/>
            <person name="Piel J."/>
            <person name="Ashoor H."/>
            <person name="Bougouffa S."/>
            <person name="Bajic V.B."/>
            <person name="Ryu T."/>
            <person name="Ravasi T."/>
            <person name="Bayer T."/>
            <person name="Micklem G."/>
            <person name="Kim H."/>
            <person name="Bhak J."/>
            <person name="Lajeunesse T.C."/>
            <person name="Voolstra C.R."/>
        </authorList>
    </citation>
    <scope>NUCLEOTIDE SEQUENCE [LARGE SCALE GENOMIC DNA]</scope>
    <source>
        <strain evidence="4 5">CCMP2467</strain>
    </source>
</reference>
<dbReference type="SUPFAM" id="SSF56219">
    <property type="entry name" value="DNase I-like"/>
    <property type="match status" value="1"/>
</dbReference>
<evidence type="ECO:0000313" key="5">
    <source>
        <dbReference type="Proteomes" id="UP000186817"/>
    </source>
</evidence>
<feature type="compositionally biased region" description="Acidic residues" evidence="1">
    <location>
        <begin position="1819"/>
        <end position="1828"/>
    </location>
</feature>
<proteinExistence type="predicted"/>
<feature type="transmembrane region" description="Helical" evidence="2">
    <location>
        <begin position="1433"/>
        <end position="1452"/>
    </location>
</feature>
<feature type="transmembrane region" description="Helical" evidence="2">
    <location>
        <begin position="1298"/>
        <end position="1317"/>
    </location>
</feature>
<dbReference type="Pfam" id="PF00078">
    <property type="entry name" value="RVT_1"/>
    <property type="match status" value="1"/>
</dbReference>
<dbReference type="Gene3D" id="3.60.10.10">
    <property type="entry name" value="Endonuclease/exonuclease/phosphatase"/>
    <property type="match status" value="1"/>
</dbReference>
<feature type="transmembrane region" description="Helical" evidence="2">
    <location>
        <begin position="1151"/>
        <end position="1170"/>
    </location>
</feature>
<dbReference type="EMBL" id="LSRX01001643">
    <property type="protein sequence ID" value="OLP78231.1"/>
    <property type="molecule type" value="Genomic_DNA"/>
</dbReference>
<feature type="transmembrane region" description="Helical" evidence="2">
    <location>
        <begin position="1366"/>
        <end position="1385"/>
    </location>
</feature>
<dbReference type="OrthoDB" id="417525at2759"/>
<feature type="transmembrane region" description="Helical" evidence="2">
    <location>
        <begin position="1248"/>
        <end position="1269"/>
    </location>
</feature>
<feature type="domain" description="Reverse transcriptase" evidence="3">
    <location>
        <begin position="511"/>
        <end position="768"/>
    </location>
</feature>
<feature type="transmembrane region" description="Helical" evidence="2">
    <location>
        <begin position="1337"/>
        <end position="1354"/>
    </location>
</feature>
<feature type="transmembrane region" description="Helical" evidence="2">
    <location>
        <begin position="1391"/>
        <end position="1412"/>
    </location>
</feature>
<dbReference type="InterPro" id="IPR043502">
    <property type="entry name" value="DNA/RNA_pol_sf"/>
</dbReference>
<accession>A0A1Q9C5N3</accession>
<keyword evidence="2" id="KW-0812">Transmembrane</keyword>
<keyword evidence="2" id="KW-1133">Transmembrane helix</keyword>
<feature type="compositionally biased region" description="Low complexity" evidence="1">
    <location>
        <begin position="1829"/>
        <end position="1838"/>
    </location>
</feature>
<dbReference type="InterPro" id="IPR000477">
    <property type="entry name" value="RT_dom"/>
</dbReference>
<feature type="transmembrane region" description="Helical" evidence="2">
    <location>
        <begin position="1117"/>
        <end position="1139"/>
    </location>
</feature>
<keyword evidence="5" id="KW-1185">Reference proteome</keyword>
<name>A0A1Q9C5N3_SYMMI</name>
<feature type="transmembrane region" description="Helical" evidence="2">
    <location>
        <begin position="1182"/>
        <end position="1203"/>
    </location>
</feature>
<feature type="transmembrane region" description="Helical" evidence="2">
    <location>
        <begin position="1710"/>
        <end position="1727"/>
    </location>
</feature>
<evidence type="ECO:0000259" key="3">
    <source>
        <dbReference type="PROSITE" id="PS50878"/>
    </source>
</evidence>
<comment type="caution">
    <text evidence="4">The sequence shown here is derived from an EMBL/GenBank/DDBJ whole genome shotgun (WGS) entry which is preliminary data.</text>
</comment>
<keyword evidence="2" id="KW-0472">Membrane</keyword>
<feature type="transmembrane region" description="Helical" evidence="2">
    <location>
        <begin position="1739"/>
        <end position="1757"/>
    </location>
</feature>
<gene>
    <name evidence="4" type="primary">Pol</name>
    <name evidence="4" type="ORF">AK812_SmicGene41621</name>
</gene>
<dbReference type="SUPFAM" id="SSF56672">
    <property type="entry name" value="DNA/RNA polymerases"/>
    <property type="match status" value="1"/>
</dbReference>
<organism evidence="4 5">
    <name type="scientific">Symbiodinium microadriaticum</name>
    <name type="common">Dinoflagellate</name>
    <name type="synonym">Zooxanthella microadriatica</name>
    <dbReference type="NCBI Taxonomy" id="2951"/>
    <lineage>
        <taxon>Eukaryota</taxon>
        <taxon>Sar</taxon>
        <taxon>Alveolata</taxon>
        <taxon>Dinophyceae</taxon>
        <taxon>Suessiales</taxon>
        <taxon>Symbiodiniaceae</taxon>
        <taxon>Symbiodinium</taxon>
    </lineage>
</organism>
<evidence type="ECO:0000313" key="4">
    <source>
        <dbReference type="EMBL" id="OLP78231.1"/>
    </source>
</evidence>
<feature type="transmembrane region" description="Helical" evidence="2">
    <location>
        <begin position="1594"/>
        <end position="1617"/>
    </location>
</feature>
<sequence length="1838" mass="203496">MPLRVWSHNVSSWHRHGLDLLEQASDANVQVLILQECNITAASLPSVSHTVQRQGWQMACVPKPGSRKGGVAVLVQRPLAVQVLQQSSSNQGQLLVTQLHGLQRSLRVLAAYRPPDADLSVLYQASEASCLLEGRPWVLGVDGNVNMHRGLWPESLQSDGAVLQAVARHNAGTVPIDGLWSSPCLSTIGASAELQAGGGDHSIAEAVFDTWCPQTMAEWRHAKTPKEAPSVDSFSPVPWTAVASCSARWQTALGSVDTAWLSWTSDIERWLRASQALANDKAERALGSAPCLRSGSHRVAGRQSVAERSLRRHIRRLREAQLHCRRGRAPPQNLLRSLAQPRLPQPESLAIAEGRFGSALSLASDRLHVLLSLQHDAAVRKWRSDMQDTSKACKWLRRDEATPQVLELQDGTVVTQPAAAVEHLRQHWKSVFGQQGQTSADLHSFWSKYEGYLRAPRIPFPAHLQPIRSSNLRQAIQKMIHSVGGLDGISPRMLGLLPDAALDRLGEFLQVCEAHGAFPEAMCHWKVAFLPKARKTCFPRAGDTRPIAVGSAIYRLWSRLRLQELAAPLASCLEHNQAGGVKGHDAETLLCALDIEFDAAEYPFAVALDFQKAFDSLDSTISISVFQRLGLPAPVLNLLRFQWQKHRRWPCFAGAVSPQCLSDCLGLPQGDPFSPCALAVVLTLPMRHVQSITNASSLVYLDDRTLVARSLDDLLRAEQTWQELETCTRLRTHPDKTQWLARSYAALTEFQDAGIEARISAEVLGASVGINPRPPSETEHKRAAKAERVARRLALLPLSLKKKAALATMTFSAISAWGVLFGGRVPTQKESNSYRNAFRVAVKGCAQKFDRSSRDLQQLVLLGHHSDLAFLACQRLLKAMGRWTALLVAQGRNPLLFNVKDSALARGMNACLAAWSWTPKRRSWAEWGFGNRSWNLRSTQALQNRAAHQLREDWRLSRLREWLGHPTRIDSRLARASRVRASAELVAYLRRLAAKVDGHALSTMIGGLSTDARWCPAGQFAGHASRMCAQAPNVPLHLSWLDVEAREEGLLSAESARQLEASEVQANGGLRQWAPKIYGWLAPRVGTRERFAVMFTFAFLEGTKQRTWEFAGHEVNYLSIQVMASVVSLIIALCISVFMEGKWGLVRIFSLRALCRWSFVGLLYSLKTVLLTVTVESGLHNVIYMMMDNLYVIVAAVVSFFVFNRLYGKLEWLSLSMLIFSAPAFFIMRERCNLNFCNIFTFQHREESFAGMLAAISAISLAAVASVLAERIFKNRYRGRLAGRDDGTMHGRYYIHRVHLDLVCSVLGVAVWIAQYFLNDGLWGSRTDVMFGKWSRIHVALLSLTVGQMWWAGLVVKNFSTVTKSLIQTVVGVLSVCIVDPIVGMNMGHNWSVRSIPSVLIAIFVVICAVLFQTERMFCKRAAEDTADTRRDVCAFLKYSLPFFYVIASALQTEFQNDVSANRFFVPQSLQVGIPFCGMCLACVLTVNTYGFAGLREALDPCSLPKFFALGFLQSMSGALLGLAMAIGINASLKEAMGKIYTPLAMVLGRLILKHSYAWIEWLSHTASFDAAVILAFMDATVANHRPGGSSHVSAILCVAASASVSCINSVIMELALQNTTTPFIMNKVRLDLGAFFWSITFLPVMGFLGVHGGRPDLAYWVYRPHPYWACEKLGSCDATTGAFVSSNATASGELECVCGRGVFLGWDSWFVYATLAAGVLYSWLTGKVVQNFSTVIRSVFDMFPIVLLWFFISPLASRVPLEAFQTYYYNGPIPFVNSDRAKDLMTIVNPLCGLTYIVAAGQVREVAEFRKGVRKEEESYESSDETTSDISQSEEVC</sequence>
<dbReference type="InterPro" id="IPR036691">
    <property type="entry name" value="Endo/exonu/phosph_ase_sf"/>
</dbReference>
<feature type="transmembrane region" description="Helical" evidence="2">
    <location>
        <begin position="1472"/>
        <end position="1495"/>
    </location>
</feature>
<feature type="transmembrane region" description="Helical" evidence="2">
    <location>
        <begin position="1210"/>
        <end position="1228"/>
    </location>
</feature>
<feature type="transmembrane region" description="Helical" evidence="2">
    <location>
        <begin position="1629"/>
        <end position="1651"/>
    </location>
</feature>
<dbReference type="PANTHER" id="PTHR19446">
    <property type="entry name" value="REVERSE TRANSCRIPTASES"/>
    <property type="match status" value="1"/>
</dbReference>
<dbReference type="Proteomes" id="UP000186817">
    <property type="component" value="Unassembled WGS sequence"/>
</dbReference>
<dbReference type="PROSITE" id="PS50878">
    <property type="entry name" value="RT_POL"/>
    <property type="match status" value="1"/>
</dbReference>
<feature type="region of interest" description="Disordered" evidence="1">
    <location>
        <begin position="1815"/>
        <end position="1838"/>
    </location>
</feature>